<dbReference type="PROSITE" id="PS51450">
    <property type="entry name" value="LRR"/>
    <property type="match status" value="1"/>
</dbReference>
<name>A0A430QTU4_SCHBO</name>
<protein>
    <recommendedName>
        <fullName evidence="5">Leucine-rich repeat protein SHOC2</fullName>
    </recommendedName>
</protein>
<dbReference type="SMART" id="SM00369">
    <property type="entry name" value="LRR_TYP"/>
    <property type="match status" value="5"/>
</dbReference>
<keyword evidence="1" id="KW-0433">Leucine-rich repeat</keyword>
<dbReference type="PANTHER" id="PTHR48051:SF1">
    <property type="entry name" value="RAS SUPPRESSOR PROTEIN 1"/>
    <property type="match status" value="1"/>
</dbReference>
<evidence type="ECO:0008006" key="5">
    <source>
        <dbReference type="Google" id="ProtNLM"/>
    </source>
</evidence>
<dbReference type="Proteomes" id="UP000290809">
    <property type="component" value="Unassembled WGS sequence"/>
</dbReference>
<dbReference type="Gene3D" id="3.80.10.10">
    <property type="entry name" value="Ribonuclease Inhibitor"/>
    <property type="match status" value="1"/>
</dbReference>
<accession>A0A430QTU4</accession>
<dbReference type="InterPro" id="IPR001611">
    <property type="entry name" value="Leu-rich_rpt"/>
</dbReference>
<dbReference type="InterPro" id="IPR050216">
    <property type="entry name" value="LRR_domain-containing"/>
</dbReference>
<comment type="caution">
    <text evidence="3">The sequence shown here is derived from an EMBL/GenBank/DDBJ whole genome shotgun (WGS) entry which is preliminary data.</text>
</comment>
<dbReference type="AlphaFoldDB" id="A0A430QTU4"/>
<evidence type="ECO:0000256" key="2">
    <source>
        <dbReference type="ARBA" id="ARBA00022737"/>
    </source>
</evidence>
<dbReference type="GO" id="GO:0005737">
    <property type="term" value="C:cytoplasm"/>
    <property type="evidence" value="ECO:0007669"/>
    <property type="project" value="TreeGrafter"/>
</dbReference>
<dbReference type="SMART" id="SM00364">
    <property type="entry name" value="LRR_BAC"/>
    <property type="match status" value="5"/>
</dbReference>
<keyword evidence="2" id="KW-0677">Repeat</keyword>
<evidence type="ECO:0000313" key="3">
    <source>
        <dbReference type="EMBL" id="RTG91112.1"/>
    </source>
</evidence>
<dbReference type="Pfam" id="PF13855">
    <property type="entry name" value="LRR_8"/>
    <property type="match status" value="1"/>
</dbReference>
<dbReference type="EMBL" id="QMKO01000583">
    <property type="protein sequence ID" value="RTG91112.1"/>
    <property type="molecule type" value="Genomic_DNA"/>
</dbReference>
<feature type="non-terminal residue" evidence="3">
    <location>
        <position position="1"/>
    </location>
</feature>
<dbReference type="SUPFAM" id="SSF52058">
    <property type="entry name" value="L domain-like"/>
    <property type="match status" value="1"/>
</dbReference>
<organism evidence="3 4">
    <name type="scientific">Schistosoma bovis</name>
    <name type="common">Blood fluke</name>
    <dbReference type="NCBI Taxonomy" id="6184"/>
    <lineage>
        <taxon>Eukaryota</taxon>
        <taxon>Metazoa</taxon>
        <taxon>Spiralia</taxon>
        <taxon>Lophotrochozoa</taxon>
        <taxon>Platyhelminthes</taxon>
        <taxon>Trematoda</taxon>
        <taxon>Digenea</taxon>
        <taxon>Strigeidida</taxon>
        <taxon>Schistosomatoidea</taxon>
        <taxon>Schistosomatidae</taxon>
        <taxon>Schistosoma</taxon>
    </lineage>
</organism>
<keyword evidence="4" id="KW-1185">Reference proteome</keyword>
<proteinExistence type="predicted"/>
<evidence type="ECO:0000256" key="1">
    <source>
        <dbReference type="ARBA" id="ARBA00022614"/>
    </source>
</evidence>
<sequence>SSVRFSRHTSKYSISEILNDEIHTDILQFCLYSNSKSLIIIPSPLKFYSKLYHHLLNNKSSSSSQLSASSTSTISSMKGTFMNTGLLCSSNIFIEYPPWQRNLLHVKPAQLQLQMSLTAPNIHITSNFSELQNAIQFFSSLMMINTSDIKSSSVDAHTNNDGENRDAIHLLPDMKNVDLIVLRAITTQQKRLSLSNKKLYHLPYNIEFLNWLVILDLPNNLSDLPILPKHLQSINLGHNWFTTIPNSVLELTSLKSISMYSNQLQSIPSTIFERLVNLEYINFNHNCIDALNDSISNLAHLKYLSSSHNKLTTLPESMCSMLNKLEYLNLGYNHILTLPFNFGLLQNMKTLLLHKNFLTRLPEDLLSNIELYLKCIIHIFSIGVSNPWLESIIGSKQWQTAGFCALCKNPFVTWWLESVRFANRKELVGFNVISSFISII</sequence>
<evidence type="ECO:0000313" key="4">
    <source>
        <dbReference type="Proteomes" id="UP000290809"/>
    </source>
</evidence>
<dbReference type="InterPro" id="IPR003591">
    <property type="entry name" value="Leu-rich_rpt_typical-subtyp"/>
</dbReference>
<reference evidence="3 4" key="1">
    <citation type="journal article" date="2019" name="PLoS Pathog.">
        <title>Genome sequence of the bovine parasite Schistosoma bovis Tanzania.</title>
        <authorList>
            <person name="Oey H."/>
            <person name="Zakrzewski M."/>
            <person name="Gobert G."/>
            <person name="Gravermann K."/>
            <person name="Stoye J."/>
            <person name="Jones M."/>
            <person name="Mcmanus D."/>
            <person name="Krause L."/>
        </authorList>
    </citation>
    <scope>NUCLEOTIDE SEQUENCE [LARGE SCALE GENOMIC DNA]</scope>
    <source>
        <strain evidence="3 4">TAN1997</strain>
    </source>
</reference>
<dbReference type="STRING" id="6184.A0A430QTU4"/>
<dbReference type="InterPro" id="IPR032675">
    <property type="entry name" value="LRR_dom_sf"/>
</dbReference>
<gene>
    <name evidence="3" type="ORF">DC041_0008123</name>
</gene>
<dbReference type="PANTHER" id="PTHR48051">
    <property type="match status" value="1"/>
</dbReference>